<evidence type="ECO:0000313" key="3">
    <source>
        <dbReference type="Proteomes" id="UP000823388"/>
    </source>
</evidence>
<evidence type="ECO:0000313" key="2">
    <source>
        <dbReference type="EMBL" id="KAG2588865.1"/>
    </source>
</evidence>
<protein>
    <submittedName>
        <fullName evidence="2">Uncharacterized protein</fullName>
    </submittedName>
</protein>
<proteinExistence type="predicted"/>
<dbReference type="AlphaFoldDB" id="A0A8T0RUP7"/>
<accession>A0A8T0RUP7</accession>
<comment type="caution">
    <text evidence="2">The sequence shown here is derived from an EMBL/GenBank/DDBJ whole genome shotgun (WGS) entry which is preliminary data.</text>
</comment>
<sequence length="205" mass="21372">MEAILPAQSLRRRPRAASMEAVCPSSAITPTATLTRTDGRRRRSKPITGPSFSPLEQDPDESLWGDACVPGGWLAAVSLGDEQGQGRVHGGGAMAPFFTGSSVPSSSSDQPPCIRPHDIAMSALAMEFCNLNIWRLDVVRDHLSISPASIWESVRRSSSSGGSSSDSAASRPSSSGSFIGTSSSSSSNGAGFNQGRGPLNSMVFS</sequence>
<keyword evidence="3" id="KW-1185">Reference proteome</keyword>
<dbReference type="EMBL" id="CM029046">
    <property type="protein sequence ID" value="KAG2588865.1"/>
    <property type="molecule type" value="Genomic_DNA"/>
</dbReference>
<dbReference type="Proteomes" id="UP000823388">
    <property type="component" value="Chromosome 5N"/>
</dbReference>
<organism evidence="2 3">
    <name type="scientific">Panicum virgatum</name>
    <name type="common">Blackwell switchgrass</name>
    <dbReference type="NCBI Taxonomy" id="38727"/>
    <lineage>
        <taxon>Eukaryota</taxon>
        <taxon>Viridiplantae</taxon>
        <taxon>Streptophyta</taxon>
        <taxon>Embryophyta</taxon>
        <taxon>Tracheophyta</taxon>
        <taxon>Spermatophyta</taxon>
        <taxon>Magnoliopsida</taxon>
        <taxon>Liliopsida</taxon>
        <taxon>Poales</taxon>
        <taxon>Poaceae</taxon>
        <taxon>PACMAD clade</taxon>
        <taxon>Panicoideae</taxon>
        <taxon>Panicodae</taxon>
        <taxon>Paniceae</taxon>
        <taxon>Panicinae</taxon>
        <taxon>Panicum</taxon>
        <taxon>Panicum sect. Hiantes</taxon>
    </lineage>
</organism>
<feature type="compositionally biased region" description="Low complexity" evidence="1">
    <location>
        <begin position="156"/>
        <end position="191"/>
    </location>
</feature>
<evidence type="ECO:0000256" key="1">
    <source>
        <dbReference type="SAM" id="MobiDB-lite"/>
    </source>
</evidence>
<feature type="region of interest" description="Disordered" evidence="1">
    <location>
        <begin position="155"/>
        <end position="205"/>
    </location>
</feature>
<name>A0A8T0RUP7_PANVG</name>
<gene>
    <name evidence="2" type="ORF">PVAP13_5NG367905</name>
</gene>
<feature type="region of interest" description="Disordered" evidence="1">
    <location>
        <begin position="1"/>
        <end position="59"/>
    </location>
</feature>
<feature type="compositionally biased region" description="Polar residues" evidence="1">
    <location>
        <begin position="26"/>
        <end position="36"/>
    </location>
</feature>
<reference evidence="2" key="1">
    <citation type="submission" date="2020-05" db="EMBL/GenBank/DDBJ databases">
        <title>WGS assembly of Panicum virgatum.</title>
        <authorList>
            <person name="Lovell J.T."/>
            <person name="Jenkins J."/>
            <person name="Shu S."/>
            <person name="Juenger T.E."/>
            <person name="Schmutz J."/>
        </authorList>
    </citation>
    <scope>NUCLEOTIDE SEQUENCE</scope>
    <source>
        <strain evidence="2">AP13</strain>
    </source>
</reference>